<gene>
    <name evidence="1" type="ORF">SPIL2461_LOCUS19829</name>
</gene>
<name>A0A812X288_SYMPI</name>
<organism evidence="1 2">
    <name type="scientific">Symbiodinium pilosum</name>
    <name type="common">Dinoflagellate</name>
    <dbReference type="NCBI Taxonomy" id="2952"/>
    <lineage>
        <taxon>Eukaryota</taxon>
        <taxon>Sar</taxon>
        <taxon>Alveolata</taxon>
        <taxon>Dinophyceae</taxon>
        <taxon>Suessiales</taxon>
        <taxon>Symbiodiniaceae</taxon>
        <taxon>Symbiodinium</taxon>
    </lineage>
</organism>
<reference evidence="1" key="1">
    <citation type="submission" date="2021-02" db="EMBL/GenBank/DDBJ databases">
        <authorList>
            <person name="Dougan E. K."/>
            <person name="Rhodes N."/>
            <person name="Thang M."/>
            <person name="Chan C."/>
        </authorList>
    </citation>
    <scope>NUCLEOTIDE SEQUENCE</scope>
</reference>
<proteinExistence type="predicted"/>
<feature type="non-terminal residue" evidence="1">
    <location>
        <position position="1"/>
    </location>
</feature>
<dbReference type="Proteomes" id="UP000649617">
    <property type="component" value="Unassembled WGS sequence"/>
</dbReference>
<accession>A0A812X288</accession>
<sequence>MSAEGLDCERVGPMRDEGRESLDHCKQACRENHFCNLINYRESARNCDLRYCLNASSPILGDNPDVDAHALIEFDDTDELLDPTHDGYVMFGAPDAVGEGGIAYGGCAAGRDVPTAGVWITIPETHLPRTRTLRWQVAQ</sequence>
<dbReference type="OrthoDB" id="436219at2759"/>
<dbReference type="EMBL" id="CAJNIZ010044869">
    <property type="protein sequence ID" value="CAE7703748.1"/>
    <property type="molecule type" value="Genomic_DNA"/>
</dbReference>
<protein>
    <submittedName>
        <fullName evidence="1">Uncharacterized protein</fullName>
    </submittedName>
</protein>
<evidence type="ECO:0000313" key="2">
    <source>
        <dbReference type="Proteomes" id="UP000649617"/>
    </source>
</evidence>
<evidence type="ECO:0000313" key="1">
    <source>
        <dbReference type="EMBL" id="CAE7703748.1"/>
    </source>
</evidence>
<comment type="caution">
    <text evidence="1">The sequence shown here is derived from an EMBL/GenBank/DDBJ whole genome shotgun (WGS) entry which is preliminary data.</text>
</comment>
<dbReference type="AlphaFoldDB" id="A0A812X288"/>
<keyword evidence="2" id="KW-1185">Reference proteome</keyword>